<dbReference type="RefSeq" id="WP_062165319.1">
    <property type="nucleotide sequence ID" value="NZ_AP014690.1"/>
</dbReference>
<keyword evidence="1" id="KW-0472">Membrane</keyword>
<proteinExistence type="predicted"/>
<dbReference type="AlphaFoldDB" id="A0AAN4R3G2"/>
<keyword evidence="3" id="KW-1185">Reference proteome</keyword>
<evidence type="ECO:0000313" key="3">
    <source>
        <dbReference type="Proteomes" id="UP000321287"/>
    </source>
</evidence>
<keyword evidence="1" id="KW-1133">Transmembrane helix</keyword>
<comment type="caution">
    <text evidence="2">The sequence shown here is derived from an EMBL/GenBank/DDBJ whole genome shotgun (WGS) entry which is preliminary data.</text>
</comment>
<sequence>MTLIREHWFYPYIVMSYIAVFLWLSGFQNSPVKAAHQTLIGATWIGTLVLACWVCYRPPPTLMRGLVRSLALGGSGLWIARHTLPSFDEGTTPHIGWVRFISVGLAVLCESTVLIAAMRLVFGKTGDPDKLKDLGLPPFAVRAMLAEARF</sequence>
<organism evidence="2 3">
    <name type="scientific">Asaia bogorensis NBRC 16594</name>
    <dbReference type="NCBI Taxonomy" id="1231624"/>
    <lineage>
        <taxon>Bacteria</taxon>
        <taxon>Pseudomonadati</taxon>
        <taxon>Pseudomonadota</taxon>
        <taxon>Alphaproteobacteria</taxon>
        <taxon>Acetobacterales</taxon>
        <taxon>Acetobacteraceae</taxon>
        <taxon>Asaia</taxon>
    </lineage>
</organism>
<feature type="transmembrane region" description="Helical" evidence="1">
    <location>
        <begin position="34"/>
        <end position="55"/>
    </location>
</feature>
<protein>
    <submittedName>
        <fullName evidence="2">Uncharacterized protein</fullName>
    </submittedName>
</protein>
<name>A0AAN4R3G2_9PROT</name>
<evidence type="ECO:0000313" key="2">
    <source>
        <dbReference type="EMBL" id="GEL53707.1"/>
    </source>
</evidence>
<dbReference type="Proteomes" id="UP000321287">
    <property type="component" value="Unassembled WGS sequence"/>
</dbReference>
<dbReference type="EMBL" id="BJVS01000004">
    <property type="protein sequence ID" value="GEL53707.1"/>
    <property type="molecule type" value="Genomic_DNA"/>
</dbReference>
<feature type="transmembrane region" description="Helical" evidence="1">
    <location>
        <begin position="9"/>
        <end position="28"/>
    </location>
</feature>
<reference evidence="2 3" key="1">
    <citation type="submission" date="2019-07" db="EMBL/GenBank/DDBJ databases">
        <title>Whole genome shotgun sequence of Asaia bogorensis NBRC 16594.</title>
        <authorList>
            <person name="Hosoyama A."/>
            <person name="Uohara A."/>
            <person name="Ohji S."/>
            <person name="Ichikawa N."/>
        </authorList>
    </citation>
    <scope>NUCLEOTIDE SEQUENCE [LARGE SCALE GENOMIC DNA]</scope>
    <source>
        <strain evidence="2 3">NBRC 16594</strain>
    </source>
</reference>
<keyword evidence="1" id="KW-0812">Transmembrane</keyword>
<dbReference type="KEGG" id="abg:Asbog_02443"/>
<dbReference type="GeneID" id="78227451"/>
<feature type="transmembrane region" description="Helical" evidence="1">
    <location>
        <begin position="100"/>
        <end position="122"/>
    </location>
</feature>
<evidence type="ECO:0000256" key="1">
    <source>
        <dbReference type="SAM" id="Phobius"/>
    </source>
</evidence>
<gene>
    <name evidence="2" type="ORF">ABO01nite_17140</name>
</gene>
<accession>A0AAN4R3G2</accession>